<dbReference type="GO" id="GO:0046872">
    <property type="term" value="F:metal ion binding"/>
    <property type="evidence" value="ECO:0007669"/>
    <property type="project" value="UniProtKB-KW"/>
</dbReference>
<protein>
    <recommendedName>
        <fullName evidence="2">Fe2OG dioxygenase domain-containing protein</fullName>
    </recommendedName>
</protein>
<evidence type="ECO:0000313" key="3">
    <source>
        <dbReference type="EMBL" id="KIM33392.1"/>
    </source>
</evidence>
<dbReference type="HOGENOM" id="CLU_010119_6_1_1"/>
<keyword evidence="4" id="KW-1185">Reference proteome</keyword>
<evidence type="ECO:0000256" key="1">
    <source>
        <dbReference type="RuleBase" id="RU003682"/>
    </source>
</evidence>
<dbReference type="PRINTS" id="PR00682">
    <property type="entry name" value="IPNSYNTHASE"/>
</dbReference>
<dbReference type="InterPro" id="IPR005123">
    <property type="entry name" value="Oxoglu/Fe-dep_dioxygenase_dom"/>
</dbReference>
<keyword evidence="1" id="KW-0408">Iron</keyword>
<reference evidence="3 4" key="1">
    <citation type="submission" date="2014-04" db="EMBL/GenBank/DDBJ databases">
        <authorList>
            <consortium name="DOE Joint Genome Institute"/>
            <person name="Kuo A."/>
            <person name="Zuccaro A."/>
            <person name="Kohler A."/>
            <person name="Nagy L.G."/>
            <person name="Floudas D."/>
            <person name="Copeland A."/>
            <person name="Barry K.W."/>
            <person name="Cichocki N."/>
            <person name="Veneault-Fourrey C."/>
            <person name="LaButti K."/>
            <person name="Lindquist E.A."/>
            <person name="Lipzen A."/>
            <person name="Lundell T."/>
            <person name="Morin E."/>
            <person name="Murat C."/>
            <person name="Sun H."/>
            <person name="Tunlid A."/>
            <person name="Henrissat B."/>
            <person name="Grigoriev I.V."/>
            <person name="Hibbett D.S."/>
            <person name="Martin F."/>
            <person name="Nordberg H.P."/>
            <person name="Cantor M.N."/>
            <person name="Hua S.X."/>
        </authorList>
    </citation>
    <scope>NUCLEOTIDE SEQUENCE [LARGE SCALE GENOMIC DNA]</scope>
    <source>
        <strain evidence="3 4">MAFF 305830</strain>
    </source>
</reference>
<dbReference type="InterPro" id="IPR026992">
    <property type="entry name" value="DIOX_N"/>
</dbReference>
<dbReference type="STRING" id="933852.A0A0C2XWZ5"/>
<dbReference type="SUPFAM" id="SSF51197">
    <property type="entry name" value="Clavaminate synthase-like"/>
    <property type="match status" value="1"/>
</dbReference>
<dbReference type="InterPro" id="IPR044861">
    <property type="entry name" value="IPNS-like_FE2OG_OXY"/>
</dbReference>
<reference evidence="4" key="2">
    <citation type="submission" date="2015-01" db="EMBL/GenBank/DDBJ databases">
        <title>Evolutionary Origins and Diversification of the Mycorrhizal Mutualists.</title>
        <authorList>
            <consortium name="DOE Joint Genome Institute"/>
            <consortium name="Mycorrhizal Genomics Consortium"/>
            <person name="Kohler A."/>
            <person name="Kuo A."/>
            <person name="Nagy L.G."/>
            <person name="Floudas D."/>
            <person name="Copeland A."/>
            <person name="Barry K.W."/>
            <person name="Cichocki N."/>
            <person name="Veneault-Fourrey C."/>
            <person name="LaButti K."/>
            <person name="Lindquist E.A."/>
            <person name="Lipzen A."/>
            <person name="Lundell T."/>
            <person name="Morin E."/>
            <person name="Murat C."/>
            <person name="Riley R."/>
            <person name="Ohm R."/>
            <person name="Sun H."/>
            <person name="Tunlid A."/>
            <person name="Henrissat B."/>
            <person name="Grigoriev I.V."/>
            <person name="Hibbett D.S."/>
            <person name="Martin F."/>
        </authorList>
    </citation>
    <scope>NUCLEOTIDE SEQUENCE [LARGE SCALE GENOMIC DNA]</scope>
    <source>
        <strain evidence="4">MAFF 305830</strain>
    </source>
</reference>
<gene>
    <name evidence="3" type="ORF">M408DRAFT_14149</name>
</gene>
<evidence type="ECO:0000259" key="2">
    <source>
        <dbReference type="PROSITE" id="PS51471"/>
    </source>
</evidence>
<keyword evidence="1" id="KW-0479">Metal-binding</keyword>
<dbReference type="EMBL" id="KN824278">
    <property type="protein sequence ID" value="KIM33392.1"/>
    <property type="molecule type" value="Genomic_DNA"/>
</dbReference>
<evidence type="ECO:0000313" key="4">
    <source>
        <dbReference type="Proteomes" id="UP000054097"/>
    </source>
</evidence>
<dbReference type="Pfam" id="PF03171">
    <property type="entry name" value="2OG-FeII_Oxy"/>
    <property type="match status" value="1"/>
</dbReference>
<name>A0A0C2XWZ5_SERVB</name>
<comment type="similarity">
    <text evidence="1">Belongs to the iron/ascorbate-dependent oxidoreductase family.</text>
</comment>
<dbReference type="InterPro" id="IPR050231">
    <property type="entry name" value="Iron_ascorbate_oxido_reductase"/>
</dbReference>
<organism evidence="3 4">
    <name type="scientific">Serendipita vermifera MAFF 305830</name>
    <dbReference type="NCBI Taxonomy" id="933852"/>
    <lineage>
        <taxon>Eukaryota</taxon>
        <taxon>Fungi</taxon>
        <taxon>Dikarya</taxon>
        <taxon>Basidiomycota</taxon>
        <taxon>Agaricomycotina</taxon>
        <taxon>Agaricomycetes</taxon>
        <taxon>Sebacinales</taxon>
        <taxon>Serendipitaceae</taxon>
        <taxon>Serendipita</taxon>
    </lineage>
</organism>
<dbReference type="InterPro" id="IPR027443">
    <property type="entry name" value="IPNS-like_sf"/>
</dbReference>
<dbReference type="OrthoDB" id="288590at2759"/>
<proteinExistence type="inferred from homology"/>
<dbReference type="Pfam" id="PF14226">
    <property type="entry name" value="DIOX_N"/>
    <property type="match status" value="1"/>
</dbReference>
<dbReference type="PANTHER" id="PTHR47990">
    <property type="entry name" value="2-OXOGLUTARATE (2OG) AND FE(II)-DEPENDENT OXYGENASE SUPERFAMILY PROTEIN-RELATED"/>
    <property type="match status" value="1"/>
</dbReference>
<sequence>MENISTISLNIQRPEQDIVEDIRAACLTYGFFQVTDYTHIIPKELPIRALEASRQFFQLPLATKQSLRKLDHISGGYEPYKVLNLEPSNKYGFGHNEGFSFAAINHPTAWPDESLTHGFQVTMRDYYDAVSSLAAQLGRYIAIGLGLSRDYFDDFFTDQLAHVKLAHYYRPQESDSIGSNVGVAAHTDWGAITILLQDEIGGLEVLDQASQWVEVPPTPNAFVVNLGDLLQRWTNDLYKSTKHRVISPPAGLHRYSIPFFSQGRPDYIVKTIESCIPPGKEAKYPPIKAEAYLKLKFESTYSMVA</sequence>
<dbReference type="AlphaFoldDB" id="A0A0C2XWZ5"/>
<dbReference type="GO" id="GO:0016491">
    <property type="term" value="F:oxidoreductase activity"/>
    <property type="evidence" value="ECO:0007669"/>
    <property type="project" value="UniProtKB-KW"/>
</dbReference>
<accession>A0A0C2XWZ5</accession>
<feature type="domain" description="Fe2OG dioxygenase" evidence="2">
    <location>
        <begin position="160"/>
        <end position="263"/>
    </location>
</feature>
<keyword evidence="1" id="KW-0560">Oxidoreductase</keyword>
<dbReference type="Proteomes" id="UP000054097">
    <property type="component" value="Unassembled WGS sequence"/>
</dbReference>
<dbReference type="PROSITE" id="PS51471">
    <property type="entry name" value="FE2OG_OXY"/>
    <property type="match status" value="1"/>
</dbReference>
<dbReference type="Gene3D" id="2.60.120.330">
    <property type="entry name" value="B-lactam Antibiotic, Isopenicillin N Synthase, Chain"/>
    <property type="match status" value="1"/>
</dbReference>